<proteinExistence type="predicted"/>
<evidence type="ECO:0008006" key="3">
    <source>
        <dbReference type="Google" id="ProtNLM"/>
    </source>
</evidence>
<evidence type="ECO:0000313" key="1">
    <source>
        <dbReference type="EMBL" id="THU85874.1"/>
    </source>
</evidence>
<keyword evidence="2" id="KW-1185">Reference proteome</keyword>
<evidence type="ECO:0000313" key="2">
    <source>
        <dbReference type="Proteomes" id="UP000297245"/>
    </source>
</evidence>
<gene>
    <name evidence="1" type="ORF">K435DRAFT_868863</name>
</gene>
<dbReference type="Gene3D" id="3.40.50.720">
    <property type="entry name" value="NAD(P)-binding Rossmann-like Domain"/>
    <property type="match status" value="1"/>
</dbReference>
<protein>
    <recommendedName>
        <fullName evidence="3">NAD-dependent epimerase/dehydratase domain-containing protein</fullName>
    </recommendedName>
</protein>
<dbReference type="Proteomes" id="UP000297245">
    <property type="component" value="Unassembled WGS sequence"/>
</dbReference>
<name>A0A4S8LAP3_DENBC</name>
<accession>A0A4S8LAP3</accession>
<dbReference type="EMBL" id="ML179525">
    <property type="protein sequence ID" value="THU85874.1"/>
    <property type="molecule type" value="Genomic_DNA"/>
</dbReference>
<dbReference type="AlphaFoldDB" id="A0A4S8LAP3"/>
<reference evidence="1 2" key="1">
    <citation type="journal article" date="2019" name="Nat. Ecol. Evol.">
        <title>Megaphylogeny resolves global patterns of mushroom evolution.</title>
        <authorList>
            <person name="Varga T."/>
            <person name="Krizsan K."/>
            <person name="Foldi C."/>
            <person name="Dima B."/>
            <person name="Sanchez-Garcia M."/>
            <person name="Sanchez-Ramirez S."/>
            <person name="Szollosi G.J."/>
            <person name="Szarkandi J.G."/>
            <person name="Papp V."/>
            <person name="Albert L."/>
            <person name="Andreopoulos W."/>
            <person name="Angelini C."/>
            <person name="Antonin V."/>
            <person name="Barry K.W."/>
            <person name="Bougher N.L."/>
            <person name="Buchanan P."/>
            <person name="Buyck B."/>
            <person name="Bense V."/>
            <person name="Catcheside P."/>
            <person name="Chovatia M."/>
            <person name="Cooper J."/>
            <person name="Damon W."/>
            <person name="Desjardin D."/>
            <person name="Finy P."/>
            <person name="Geml J."/>
            <person name="Haridas S."/>
            <person name="Hughes K."/>
            <person name="Justo A."/>
            <person name="Karasinski D."/>
            <person name="Kautmanova I."/>
            <person name="Kiss B."/>
            <person name="Kocsube S."/>
            <person name="Kotiranta H."/>
            <person name="LaButti K.M."/>
            <person name="Lechner B.E."/>
            <person name="Liimatainen K."/>
            <person name="Lipzen A."/>
            <person name="Lukacs Z."/>
            <person name="Mihaltcheva S."/>
            <person name="Morgado L.N."/>
            <person name="Niskanen T."/>
            <person name="Noordeloos M.E."/>
            <person name="Ohm R.A."/>
            <person name="Ortiz-Santana B."/>
            <person name="Ovrebo C."/>
            <person name="Racz N."/>
            <person name="Riley R."/>
            <person name="Savchenko A."/>
            <person name="Shiryaev A."/>
            <person name="Soop K."/>
            <person name="Spirin V."/>
            <person name="Szebenyi C."/>
            <person name="Tomsovsky M."/>
            <person name="Tulloss R.E."/>
            <person name="Uehling J."/>
            <person name="Grigoriev I.V."/>
            <person name="Vagvolgyi C."/>
            <person name="Papp T."/>
            <person name="Martin F.M."/>
            <person name="Miettinen O."/>
            <person name="Hibbett D.S."/>
            <person name="Nagy L.G."/>
        </authorList>
    </citation>
    <scope>NUCLEOTIDE SEQUENCE [LARGE SCALE GENOMIC DNA]</scope>
    <source>
        <strain evidence="1 2">CBS 962.96</strain>
    </source>
</reference>
<dbReference type="OrthoDB" id="2735536at2759"/>
<sequence length="223" mass="25318">MPALQNPTRSTILVTGSNGFLATWVVNNLLKAGYNRTQVWFRERIVFPGHNHVGDDPAIDSTEALAIHYTSADHFVRRFWYGVIPVNGKVTSWTAGKPGKEFYPLFIECRSAEILMEFMKGSFGSTLAGLLVLYNKKAYVADYYSDINPKDDNDDYNAGGVREQIDKLIKDIGLERQIQPIELIDLLIREEFPMYKIGFEFNEIAKSGSLQYVISNGFEKEDM</sequence>
<organism evidence="1 2">
    <name type="scientific">Dendrothele bispora (strain CBS 962.96)</name>
    <dbReference type="NCBI Taxonomy" id="1314807"/>
    <lineage>
        <taxon>Eukaryota</taxon>
        <taxon>Fungi</taxon>
        <taxon>Dikarya</taxon>
        <taxon>Basidiomycota</taxon>
        <taxon>Agaricomycotina</taxon>
        <taxon>Agaricomycetes</taxon>
        <taxon>Agaricomycetidae</taxon>
        <taxon>Agaricales</taxon>
        <taxon>Agaricales incertae sedis</taxon>
        <taxon>Dendrothele</taxon>
    </lineage>
</organism>